<dbReference type="Gene3D" id="3.90.1200.10">
    <property type="match status" value="1"/>
</dbReference>
<evidence type="ECO:0000313" key="3">
    <source>
        <dbReference type="Proteomes" id="UP001500212"/>
    </source>
</evidence>
<dbReference type="InterPro" id="IPR011009">
    <property type="entry name" value="Kinase-like_dom_sf"/>
</dbReference>
<comment type="caution">
    <text evidence="2">The sequence shown here is derived from an EMBL/GenBank/DDBJ whole genome shotgun (WGS) entry which is preliminary data.</text>
</comment>
<evidence type="ECO:0000259" key="1">
    <source>
        <dbReference type="Pfam" id="PF01636"/>
    </source>
</evidence>
<dbReference type="Pfam" id="PF01636">
    <property type="entry name" value="APH"/>
    <property type="match status" value="1"/>
</dbReference>
<name>A0ABP8T949_9ACTN</name>
<reference evidence="3" key="1">
    <citation type="journal article" date="2019" name="Int. J. Syst. Evol. Microbiol.">
        <title>The Global Catalogue of Microorganisms (GCM) 10K type strain sequencing project: providing services to taxonomists for standard genome sequencing and annotation.</title>
        <authorList>
            <consortium name="The Broad Institute Genomics Platform"/>
            <consortium name="The Broad Institute Genome Sequencing Center for Infectious Disease"/>
            <person name="Wu L."/>
            <person name="Ma J."/>
        </authorList>
    </citation>
    <scope>NUCLEOTIDE SEQUENCE [LARGE SCALE GENOMIC DNA]</scope>
    <source>
        <strain evidence="3">JCM 17938</strain>
    </source>
</reference>
<dbReference type="EMBL" id="BAABHJ010000001">
    <property type="protein sequence ID" value="GAA4601256.1"/>
    <property type="molecule type" value="Genomic_DNA"/>
</dbReference>
<accession>A0ABP8T949</accession>
<evidence type="ECO:0000313" key="2">
    <source>
        <dbReference type="EMBL" id="GAA4601256.1"/>
    </source>
</evidence>
<sequence length="284" mass="31379">MRTAWTELPGQLQAAIKDRAGRIRALQPATRGNHADFASTLYTPDGRVFVKAARKVSTDVDGPEVRALRWEAAINPYVAELAPRLLWRAEAGGWLALGFEHVAGRHADYSPGSPDLAALDRVIRTLQETVTPEAVKGRVERRWTLADVDVSGAAGDVLLHTDINADNLLITPDERVYLVDWAFVARGAAWVELGLMIPWLIKAGHSPSRAAAWAERFPAWNRADSAAIDAFSMALAQCWRVRCEHNQAEWVAERAALTRQWAEHRLRGREVNGVGEKPSGVSWA</sequence>
<dbReference type="Proteomes" id="UP001500212">
    <property type="component" value="Unassembled WGS sequence"/>
</dbReference>
<organism evidence="2 3">
    <name type="scientific">Actinoallomurus liliacearum</name>
    <dbReference type="NCBI Taxonomy" id="1080073"/>
    <lineage>
        <taxon>Bacteria</taxon>
        <taxon>Bacillati</taxon>
        <taxon>Actinomycetota</taxon>
        <taxon>Actinomycetes</taxon>
        <taxon>Streptosporangiales</taxon>
        <taxon>Thermomonosporaceae</taxon>
        <taxon>Actinoallomurus</taxon>
    </lineage>
</organism>
<proteinExistence type="predicted"/>
<feature type="domain" description="Aminoglycoside phosphotransferase" evidence="1">
    <location>
        <begin position="140"/>
        <end position="222"/>
    </location>
</feature>
<dbReference type="RefSeq" id="WP_345346852.1">
    <property type="nucleotide sequence ID" value="NZ_BAABHJ010000001.1"/>
</dbReference>
<keyword evidence="3" id="KW-1185">Reference proteome</keyword>
<protein>
    <recommendedName>
        <fullName evidence="1">Aminoglycoside phosphotransferase domain-containing protein</fullName>
    </recommendedName>
</protein>
<dbReference type="InterPro" id="IPR002575">
    <property type="entry name" value="Aminoglycoside_PTrfase"/>
</dbReference>
<gene>
    <name evidence="2" type="ORF">GCM10023195_02940</name>
</gene>
<dbReference type="SUPFAM" id="SSF56112">
    <property type="entry name" value="Protein kinase-like (PK-like)"/>
    <property type="match status" value="1"/>
</dbReference>